<reference evidence="1" key="1">
    <citation type="submission" date="2022-04" db="EMBL/GenBank/DDBJ databases">
        <title>Genome of the entomopathogenic fungus Entomophthora muscae.</title>
        <authorList>
            <person name="Elya C."/>
            <person name="Lovett B.R."/>
            <person name="Lee E."/>
            <person name="Macias A.M."/>
            <person name="Hajek A.E."/>
            <person name="De Bivort B.L."/>
            <person name="Kasson M.T."/>
            <person name="De Fine Licht H.H."/>
            <person name="Stajich J.E."/>
        </authorList>
    </citation>
    <scope>NUCLEOTIDE SEQUENCE</scope>
    <source>
        <strain evidence="1">Berkeley</strain>
    </source>
</reference>
<sequence>MSPLFNWFSQSLGMSPVEAGAALSADAAPPFALIFFLPSVSSRIMHMAKD</sequence>
<gene>
    <name evidence="1" type="ORF">DSO57_1036125</name>
</gene>
<dbReference type="EMBL" id="QTSX02006727">
    <property type="protein sequence ID" value="KAJ9052245.1"/>
    <property type="molecule type" value="Genomic_DNA"/>
</dbReference>
<protein>
    <submittedName>
        <fullName evidence="1">Uncharacterized protein</fullName>
    </submittedName>
</protein>
<proteinExistence type="predicted"/>
<keyword evidence="2" id="KW-1185">Reference proteome</keyword>
<accession>A0ACC2RQ84</accession>
<dbReference type="Proteomes" id="UP001165960">
    <property type="component" value="Unassembled WGS sequence"/>
</dbReference>
<comment type="caution">
    <text evidence="1">The sequence shown here is derived from an EMBL/GenBank/DDBJ whole genome shotgun (WGS) entry which is preliminary data.</text>
</comment>
<organism evidence="1 2">
    <name type="scientific">Entomophthora muscae</name>
    <dbReference type="NCBI Taxonomy" id="34485"/>
    <lineage>
        <taxon>Eukaryota</taxon>
        <taxon>Fungi</taxon>
        <taxon>Fungi incertae sedis</taxon>
        <taxon>Zoopagomycota</taxon>
        <taxon>Entomophthoromycotina</taxon>
        <taxon>Entomophthoromycetes</taxon>
        <taxon>Entomophthorales</taxon>
        <taxon>Entomophthoraceae</taxon>
        <taxon>Entomophthora</taxon>
    </lineage>
</organism>
<name>A0ACC2RQ84_9FUNG</name>
<evidence type="ECO:0000313" key="1">
    <source>
        <dbReference type="EMBL" id="KAJ9052245.1"/>
    </source>
</evidence>
<evidence type="ECO:0000313" key="2">
    <source>
        <dbReference type="Proteomes" id="UP001165960"/>
    </source>
</evidence>